<keyword evidence="5 7" id="KW-1133">Transmembrane helix</keyword>
<accession>A0A7S8C5I7</accession>
<feature type="domain" description="Glycine transporter" evidence="8">
    <location>
        <begin position="24"/>
        <end position="98"/>
    </location>
</feature>
<feature type="transmembrane region" description="Helical" evidence="7">
    <location>
        <begin position="134"/>
        <end position="155"/>
    </location>
</feature>
<keyword evidence="3" id="KW-1003">Cell membrane</keyword>
<feature type="transmembrane region" description="Helical" evidence="7">
    <location>
        <begin position="20"/>
        <end position="41"/>
    </location>
</feature>
<feature type="transmembrane region" description="Helical" evidence="7">
    <location>
        <begin position="48"/>
        <end position="69"/>
    </location>
</feature>
<evidence type="ECO:0000256" key="6">
    <source>
        <dbReference type="ARBA" id="ARBA00023136"/>
    </source>
</evidence>
<dbReference type="InterPro" id="IPR005115">
    <property type="entry name" value="Gly_transporter"/>
</dbReference>
<evidence type="ECO:0000256" key="3">
    <source>
        <dbReference type="ARBA" id="ARBA00022475"/>
    </source>
</evidence>
<feature type="transmembrane region" description="Helical" evidence="7">
    <location>
        <begin position="81"/>
        <end position="101"/>
    </location>
</feature>
<feature type="transmembrane region" description="Helical" evidence="7">
    <location>
        <begin position="191"/>
        <end position="212"/>
    </location>
</feature>
<evidence type="ECO:0000313" key="9">
    <source>
        <dbReference type="EMBL" id="QPC43763.1"/>
    </source>
</evidence>
<dbReference type="PANTHER" id="PTHR30506">
    <property type="entry name" value="INNER MEMBRANE PROTEIN"/>
    <property type="match status" value="1"/>
</dbReference>
<evidence type="ECO:0000313" key="10">
    <source>
        <dbReference type="Proteomes" id="UP000593594"/>
    </source>
</evidence>
<comment type="subcellular location">
    <subcellularLocation>
        <location evidence="1">Cell membrane</location>
        <topology evidence="1">Multi-pass membrane protein</topology>
    </subcellularLocation>
</comment>
<evidence type="ECO:0000256" key="1">
    <source>
        <dbReference type="ARBA" id="ARBA00004651"/>
    </source>
</evidence>
<gene>
    <name evidence="9" type="ORF">HW532_14345</name>
</gene>
<dbReference type="Pfam" id="PF03458">
    <property type="entry name" value="Gly_transporter"/>
    <property type="match status" value="2"/>
</dbReference>
<dbReference type="GO" id="GO:0005886">
    <property type="term" value="C:plasma membrane"/>
    <property type="evidence" value="ECO:0007669"/>
    <property type="project" value="UniProtKB-SubCell"/>
</dbReference>
<feature type="domain" description="Glycine transporter" evidence="8">
    <location>
        <begin position="110"/>
        <end position="181"/>
    </location>
</feature>
<evidence type="ECO:0000256" key="5">
    <source>
        <dbReference type="ARBA" id="ARBA00022989"/>
    </source>
</evidence>
<dbReference type="PANTHER" id="PTHR30506:SF3">
    <property type="entry name" value="UPF0126 INNER MEMBRANE PROTEIN YADS-RELATED"/>
    <property type="match status" value="1"/>
</dbReference>
<evidence type="ECO:0000256" key="2">
    <source>
        <dbReference type="ARBA" id="ARBA00008193"/>
    </source>
</evidence>
<dbReference type="EMBL" id="CP058214">
    <property type="protein sequence ID" value="QPC43763.1"/>
    <property type="molecule type" value="Genomic_DNA"/>
</dbReference>
<dbReference type="AlphaFoldDB" id="A0A7S8C5I7"/>
<comment type="similarity">
    <text evidence="2">Belongs to the UPF0126 family.</text>
</comment>
<evidence type="ECO:0000256" key="7">
    <source>
        <dbReference type="SAM" id="Phobius"/>
    </source>
</evidence>
<feature type="transmembrane region" description="Helical" evidence="7">
    <location>
        <begin position="108"/>
        <end position="128"/>
    </location>
</feature>
<dbReference type="KEGG" id="kmn:HW532_14345"/>
<evidence type="ECO:0000256" key="4">
    <source>
        <dbReference type="ARBA" id="ARBA00022692"/>
    </source>
</evidence>
<keyword evidence="4 7" id="KW-0812">Transmembrane</keyword>
<name>A0A7S8C5I7_9HYPH</name>
<protein>
    <submittedName>
        <fullName evidence="9">Trimeric intracellular cation channel family protein</fullName>
    </submittedName>
</protein>
<evidence type="ECO:0000259" key="8">
    <source>
        <dbReference type="Pfam" id="PF03458"/>
    </source>
</evidence>
<sequence length="224" mass="23952">MVRAQQFGGNDLNTADVSDLILHVLFIVAIVAEAMTAALAAGRRSMDWVGVFLLGCATALGGGSVRDVLLDHHPLTWVQHPSYLIITGGAALATIAIARIVDHLRRLFLFLDAVGLVLFTIIGCNVATDLGMPFIVVIASGMITGCVGGVIRDILCNDIPLLFRTELYATISVVTGTLYVTGQWIGLDHGVATFTAMAVGLTLRLLALRFGWSMPKFVYTSDLH</sequence>
<reference evidence="9 10" key="1">
    <citation type="submission" date="2020-06" db="EMBL/GenBank/DDBJ databases">
        <title>Genome sequence of 2 isolates from Red Sea Mangroves.</title>
        <authorList>
            <person name="Sefrji F."/>
            <person name="Michoud G."/>
            <person name="Merlino G."/>
            <person name="Daffonchio D."/>
        </authorList>
    </citation>
    <scope>NUCLEOTIDE SEQUENCE [LARGE SCALE GENOMIC DNA]</scope>
    <source>
        <strain evidence="9 10">R1DC25</strain>
    </source>
</reference>
<feature type="transmembrane region" description="Helical" evidence="7">
    <location>
        <begin position="167"/>
        <end position="185"/>
    </location>
</feature>
<organism evidence="9 10">
    <name type="scientific">Kaustia mangrovi</name>
    <dbReference type="NCBI Taxonomy" id="2593653"/>
    <lineage>
        <taxon>Bacteria</taxon>
        <taxon>Pseudomonadati</taxon>
        <taxon>Pseudomonadota</taxon>
        <taxon>Alphaproteobacteria</taxon>
        <taxon>Hyphomicrobiales</taxon>
        <taxon>Parvibaculaceae</taxon>
        <taxon>Kaustia</taxon>
    </lineage>
</organism>
<keyword evidence="10" id="KW-1185">Reference proteome</keyword>
<keyword evidence="6 7" id="KW-0472">Membrane</keyword>
<dbReference type="Proteomes" id="UP000593594">
    <property type="component" value="Chromosome"/>
</dbReference>
<proteinExistence type="inferred from homology"/>